<gene>
    <name evidence="2" type="primary">DNAH17</name>
</gene>
<proteinExistence type="predicted"/>
<dbReference type="GO" id="GO:0030286">
    <property type="term" value="C:dynein complex"/>
    <property type="evidence" value="ECO:0007669"/>
    <property type="project" value="InterPro"/>
</dbReference>
<organism evidence="2">
    <name type="scientific">Ursus maritimus</name>
    <name type="common">Polar bear</name>
    <name type="synonym">Thalarctos maritimus</name>
    <dbReference type="NCBI Taxonomy" id="29073"/>
    <lineage>
        <taxon>Eukaryota</taxon>
        <taxon>Metazoa</taxon>
        <taxon>Chordata</taxon>
        <taxon>Craniata</taxon>
        <taxon>Vertebrata</taxon>
        <taxon>Euteleostomi</taxon>
        <taxon>Mammalia</taxon>
        <taxon>Eutheria</taxon>
        <taxon>Laurasiatheria</taxon>
        <taxon>Carnivora</taxon>
        <taxon>Caniformia</taxon>
        <taxon>Ursidae</taxon>
        <taxon>Ursus</taxon>
    </lineage>
</organism>
<dbReference type="Ensembl" id="ENSUMAT00000022788.1">
    <property type="protein sequence ID" value="ENSUMAP00000019261.1"/>
    <property type="gene ID" value="ENSUMAG00000013798.1"/>
</dbReference>
<dbReference type="GeneTree" id="ENSGT00940000154076"/>
<dbReference type="GO" id="GO:0045505">
    <property type="term" value="F:dynein intermediate chain binding"/>
    <property type="evidence" value="ECO:0007669"/>
    <property type="project" value="InterPro"/>
</dbReference>
<feature type="region of interest" description="Disordered" evidence="1">
    <location>
        <begin position="161"/>
        <end position="180"/>
    </location>
</feature>
<dbReference type="PANTHER" id="PTHR45703">
    <property type="entry name" value="DYNEIN HEAVY CHAIN"/>
    <property type="match status" value="1"/>
</dbReference>
<dbReference type="Gene3D" id="1.20.58.1120">
    <property type="match status" value="1"/>
</dbReference>
<evidence type="ECO:0000313" key="2">
    <source>
        <dbReference type="Ensembl" id="ENSUMAP00000019261"/>
    </source>
</evidence>
<evidence type="ECO:0000256" key="1">
    <source>
        <dbReference type="SAM" id="MobiDB-lite"/>
    </source>
</evidence>
<accession>A0A452UEK9</accession>
<protein>
    <submittedName>
        <fullName evidence="2">Dynein axonemal heavy chain 17</fullName>
    </submittedName>
</protein>
<dbReference type="InterPro" id="IPR026983">
    <property type="entry name" value="DHC"/>
</dbReference>
<reference evidence="2" key="1">
    <citation type="submission" date="2019-03" db="UniProtKB">
        <authorList>
            <consortium name="Ensembl"/>
        </authorList>
    </citation>
    <scope>IDENTIFICATION</scope>
</reference>
<dbReference type="GO" id="GO:0007018">
    <property type="term" value="P:microtubule-based movement"/>
    <property type="evidence" value="ECO:0007669"/>
    <property type="project" value="InterPro"/>
</dbReference>
<dbReference type="FunFam" id="1.20.58.1120:FF:000002">
    <property type="entry name" value="Dynein heavy chain 9, axonemal"/>
    <property type="match status" value="1"/>
</dbReference>
<dbReference type="GO" id="GO:0051959">
    <property type="term" value="F:dynein light intermediate chain binding"/>
    <property type="evidence" value="ECO:0007669"/>
    <property type="project" value="InterPro"/>
</dbReference>
<name>A0A452UEK9_URSMA</name>
<dbReference type="PANTHER" id="PTHR45703:SF4">
    <property type="entry name" value="DYNEIN AXONEMAL HEAVY CHAIN 17"/>
    <property type="match status" value="1"/>
</dbReference>
<dbReference type="AlphaFoldDB" id="A0A452UEK9"/>
<sequence length="193" mass="22175">MCATLRHEIPEAVVTYEEKPREQWIFDYPAQVRALTVTQVWWTTEVGLAFGRLEEGYENAIKDYNKKQIGQLNALITLLIGSLSAGDRMKVMTICTIDVHARDVVAKMIAAKVESSQAFTWQSQLRHRWDEEKQHCFANICDAQIQYSYEYLGNTPRLVITPHTDSPRHSGPKPGRRACPEPTHWTPYLCARQ</sequence>